<dbReference type="InterPro" id="IPR012823">
    <property type="entry name" value="Flagell_FliJ"/>
</dbReference>
<evidence type="ECO:0000256" key="7">
    <source>
        <dbReference type="ARBA" id="ARBA00022795"/>
    </source>
</evidence>
<keyword evidence="13" id="KW-0282">Flagellum</keyword>
<feature type="coiled-coil region" evidence="11">
    <location>
        <begin position="115"/>
        <end position="142"/>
    </location>
</feature>
<comment type="caution">
    <text evidence="13">The sequence shown here is derived from an EMBL/GenBank/DDBJ whole genome shotgun (WGS) entry which is preliminary data.</text>
</comment>
<keyword evidence="7" id="KW-1005">Bacterial flagellum biogenesis</keyword>
<proteinExistence type="inferred from homology"/>
<evidence type="ECO:0000256" key="6">
    <source>
        <dbReference type="ARBA" id="ARBA00022500"/>
    </source>
</evidence>
<sequence>MNSRRMQPLLDRAKEREDRLARELAEQQRRQAEQEGRLEELRRYAEEYAQAGQGTVAPALLANRYAFVARIDHAITQQRQNVDRSRERVDIERARLMMASRDAKVMEKLAASYRADEAREVEKRLQREMDDLAARGVRLRREGDAS</sequence>
<keyword evidence="11" id="KW-0175">Coiled coil</keyword>
<comment type="subcellular location">
    <subcellularLocation>
        <location evidence="1">Cell membrane</location>
        <topology evidence="1">Peripheral membrane protein</topology>
        <orientation evidence="1">Cytoplasmic side</orientation>
    </subcellularLocation>
</comment>
<dbReference type="EMBL" id="JBHSGG010000007">
    <property type="protein sequence ID" value="MFC4727327.1"/>
    <property type="molecule type" value="Genomic_DNA"/>
</dbReference>
<keyword evidence="13" id="KW-0966">Cell projection</keyword>
<dbReference type="Gene3D" id="1.10.287.1700">
    <property type="match status" value="1"/>
</dbReference>
<evidence type="ECO:0000256" key="11">
    <source>
        <dbReference type="SAM" id="Coils"/>
    </source>
</evidence>
<name>A0ABV9NG25_9GAMM</name>
<keyword evidence="6" id="KW-0145">Chemotaxis</keyword>
<evidence type="ECO:0000256" key="10">
    <source>
        <dbReference type="ARBA" id="ARBA00023225"/>
    </source>
</evidence>
<evidence type="ECO:0000256" key="4">
    <source>
        <dbReference type="ARBA" id="ARBA00022448"/>
    </source>
</evidence>
<evidence type="ECO:0000256" key="8">
    <source>
        <dbReference type="ARBA" id="ARBA00022927"/>
    </source>
</evidence>
<evidence type="ECO:0000256" key="1">
    <source>
        <dbReference type="ARBA" id="ARBA00004413"/>
    </source>
</evidence>
<dbReference type="PANTHER" id="PTHR38786:SF1">
    <property type="entry name" value="FLAGELLAR FLIJ PROTEIN"/>
    <property type="match status" value="1"/>
</dbReference>
<dbReference type="NCBIfam" id="TIGR02473">
    <property type="entry name" value="flagell_FliJ"/>
    <property type="match status" value="1"/>
</dbReference>
<evidence type="ECO:0000313" key="13">
    <source>
        <dbReference type="EMBL" id="MFC4727327.1"/>
    </source>
</evidence>
<evidence type="ECO:0000256" key="12">
    <source>
        <dbReference type="SAM" id="MobiDB-lite"/>
    </source>
</evidence>
<dbReference type="InterPro" id="IPR052570">
    <property type="entry name" value="FliJ"/>
</dbReference>
<feature type="region of interest" description="Disordered" evidence="12">
    <location>
        <begin position="1"/>
        <end position="20"/>
    </location>
</feature>
<gene>
    <name evidence="13" type="primary">fliJ</name>
    <name evidence="13" type="ORF">ACFO3Q_03980</name>
</gene>
<dbReference type="PANTHER" id="PTHR38786">
    <property type="entry name" value="FLAGELLAR FLIJ PROTEIN"/>
    <property type="match status" value="1"/>
</dbReference>
<feature type="compositionally biased region" description="Basic and acidic residues" evidence="12">
    <location>
        <begin position="11"/>
        <end position="20"/>
    </location>
</feature>
<reference evidence="14" key="1">
    <citation type="journal article" date="2019" name="Int. J. Syst. Evol. Microbiol.">
        <title>The Global Catalogue of Microorganisms (GCM) 10K type strain sequencing project: providing services to taxonomists for standard genome sequencing and annotation.</title>
        <authorList>
            <consortium name="The Broad Institute Genomics Platform"/>
            <consortium name="The Broad Institute Genome Sequencing Center for Infectious Disease"/>
            <person name="Wu L."/>
            <person name="Ma J."/>
        </authorList>
    </citation>
    <scope>NUCLEOTIDE SEQUENCE [LARGE SCALE GENOMIC DNA]</scope>
    <source>
        <strain evidence="14">CGMCC 1.13574</strain>
    </source>
</reference>
<evidence type="ECO:0000256" key="5">
    <source>
        <dbReference type="ARBA" id="ARBA00022475"/>
    </source>
</evidence>
<dbReference type="RefSeq" id="WP_377003348.1">
    <property type="nucleotide sequence ID" value="NZ_JBHSGG010000007.1"/>
</dbReference>
<keyword evidence="5" id="KW-1003">Cell membrane</keyword>
<evidence type="ECO:0000256" key="9">
    <source>
        <dbReference type="ARBA" id="ARBA00023136"/>
    </source>
</evidence>
<keyword evidence="4" id="KW-0813">Transport</keyword>
<evidence type="ECO:0000313" key="14">
    <source>
        <dbReference type="Proteomes" id="UP001595892"/>
    </source>
</evidence>
<evidence type="ECO:0000256" key="3">
    <source>
        <dbReference type="ARBA" id="ARBA00020392"/>
    </source>
</evidence>
<dbReference type="Proteomes" id="UP001595892">
    <property type="component" value="Unassembled WGS sequence"/>
</dbReference>
<organism evidence="13 14">
    <name type="scientific">Coralloluteibacterium thermophilum</name>
    <dbReference type="NCBI Taxonomy" id="2707049"/>
    <lineage>
        <taxon>Bacteria</taxon>
        <taxon>Pseudomonadati</taxon>
        <taxon>Pseudomonadota</taxon>
        <taxon>Gammaproteobacteria</taxon>
        <taxon>Lysobacterales</taxon>
        <taxon>Lysobacteraceae</taxon>
        <taxon>Coralloluteibacterium</taxon>
    </lineage>
</organism>
<keyword evidence="9" id="KW-0472">Membrane</keyword>
<keyword evidence="8" id="KW-0653">Protein transport</keyword>
<comment type="similarity">
    <text evidence="2">Belongs to the FliJ family.</text>
</comment>
<accession>A0ABV9NG25</accession>
<evidence type="ECO:0000256" key="2">
    <source>
        <dbReference type="ARBA" id="ARBA00010004"/>
    </source>
</evidence>
<keyword evidence="13" id="KW-0969">Cilium</keyword>
<keyword evidence="10" id="KW-1006">Bacterial flagellum protein export</keyword>
<keyword evidence="14" id="KW-1185">Reference proteome</keyword>
<dbReference type="InterPro" id="IPR053716">
    <property type="entry name" value="Flag_assembly_chemotaxis_eff"/>
</dbReference>
<protein>
    <recommendedName>
        <fullName evidence="3">Flagellar FliJ protein</fullName>
    </recommendedName>
</protein>
<dbReference type="Pfam" id="PF02050">
    <property type="entry name" value="FliJ"/>
    <property type="match status" value="1"/>
</dbReference>